<keyword evidence="2" id="KW-1185">Reference proteome</keyword>
<accession>A0A7W9CUG4</accession>
<comment type="caution">
    <text evidence="1">The sequence shown here is derived from an EMBL/GenBank/DDBJ whole genome shotgun (WGS) entry which is preliminary data.</text>
</comment>
<evidence type="ECO:0000313" key="2">
    <source>
        <dbReference type="Proteomes" id="UP000523821"/>
    </source>
</evidence>
<proteinExistence type="predicted"/>
<dbReference type="Proteomes" id="UP000523821">
    <property type="component" value="Unassembled WGS sequence"/>
</dbReference>
<sequence length="345" mass="38546">MSGLREFARRLGVGKAARLVYHRPVGLVRQSILEGGPVEQWRTAGGRAAMIEAAERLPPLGEPPIGSAAEVAFLTGPKYWFQTVFCFVSLQLGVPFKITPVVFDDGAMTAALRDRLRRIVPWAEFVDRDATEARLDRLLPRHAFPALRARREVYPHLRKLTDMQLGPAPRRLILDSDMLFFRPPARLIEWFEAPHAVYMQDVATAYGYPLDFLSRLAGAPVPERVNVGLYALDAHPIDWERLEHWCAAQNEHYGPSYLQEQGLTAMLFAGRPAAALPRTDYVVMPGLDEGRAPAAVLHHYVAQSKRSYYQHGWQRVFERACAAAAASSFQGRPPGGRSEVQQVVG</sequence>
<dbReference type="AlphaFoldDB" id="A0A7W9CUG4"/>
<dbReference type="SUPFAM" id="SSF53448">
    <property type="entry name" value="Nucleotide-diphospho-sugar transferases"/>
    <property type="match status" value="1"/>
</dbReference>
<dbReference type="InterPro" id="IPR029044">
    <property type="entry name" value="Nucleotide-diphossugar_trans"/>
</dbReference>
<dbReference type="EMBL" id="JACHOO010000002">
    <property type="protein sequence ID" value="MBB5751879.1"/>
    <property type="molecule type" value="Genomic_DNA"/>
</dbReference>
<gene>
    <name evidence="1" type="ORF">GGQ63_000931</name>
</gene>
<dbReference type="Gene3D" id="3.90.550.10">
    <property type="entry name" value="Spore Coat Polysaccharide Biosynthesis Protein SpsA, Chain A"/>
    <property type="match status" value="1"/>
</dbReference>
<evidence type="ECO:0008006" key="3">
    <source>
        <dbReference type="Google" id="ProtNLM"/>
    </source>
</evidence>
<organism evidence="1 2">
    <name type="scientific">Prosthecomicrobium pneumaticum</name>
    <dbReference type="NCBI Taxonomy" id="81895"/>
    <lineage>
        <taxon>Bacteria</taxon>
        <taxon>Pseudomonadati</taxon>
        <taxon>Pseudomonadota</taxon>
        <taxon>Alphaproteobacteria</taxon>
        <taxon>Hyphomicrobiales</taxon>
        <taxon>Kaistiaceae</taxon>
        <taxon>Prosthecomicrobium</taxon>
    </lineage>
</organism>
<evidence type="ECO:0000313" key="1">
    <source>
        <dbReference type="EMBL" id="MBB5751879.1"/>
    </source>
</evidence>
<dbReference type="RefSeq" id="WP_183853047.1">
    <property type="nucleotide sequence ID" value="NZ_JACHOO010000002.1"/>
</dbReference>
<protein>
    <recommendedName>
        <fullName evidence="3">Glycosyl transferase</fullName>
    </recommendedName>
</protein>
<reference evidence="1 2" key="1">
    <citation type="submission" date="2020-08" db="EMBL/GenBank/DDBJ databases">
        <title>Genomic Encyclopedia of Type Strains, Phase IV (KMG-IV): sequencing the most valuable type-strain genomes for metagenomic binning, comparative biology and taxonomic classification.</title>
        <authorList>
            <person name="Goeker M."/>
        </authorList>
    </citation>
    <scope>NUCLEOTIDE SEQUENCE [LARGE SCALE GENOMIC DNA]</scope>
    <source>
        <strain evidence="1 2">DSM 16268</strain>
    </source>
</reference>
<name>A0A7W9CUG4_9HYPH</name>